<dbReference type="EMBL" id="GEEE01012964">
    <property type="protein sequence ID" value="JAP50261.1"/>
    <property type="molecule type" value="Transcribed_RNA"/>
</dbReference>
<evidence type="ECO:0000313" key="2">
    <source>
        <dbReference type="EMBL" id="JAP50261.1"/>
    </source>
</evidence>
<sequence length="101" mass="11584">MFFSRFFRLLNSCNVKSRLAFIPAFATSITLVYSGRLLSFSLISGDAKQSLTEQFEKQFKTFASREFQGVLYMTPDDFVFSILNEQLPSIILAYLFLVSIL</sequence>
<evidence type="ECO:0000313" key="1">
    <source>
        <dbReference type="EMBL" id="JAP46402.1"/>
    </source>
</evidence>
<gene>
    <name evidence="2" type="primary">MICU3</name>
    <name evidence="1" type="synonym">MICU2</name>
    <name evidence="2" type="ORF">TR127409</name>
</gene>
<reference evidence="2" key="1">
    <citation type="submission" date="2016-01" db="EMBL/GenBank/DDBJ databases">
        <title>Reference transcriptome for the parasite Schistocephalus solidus: insights into the molecular evolution of parasitism.</title>
        <authorList>
            <person name="Hebert F.O."/>
            <person name="Grambauer S."/>
            <person name="Barber I."/>
            <person name="Landry C.R."/>
            <person name="Aubin-Horth N."/>
        </authorList>
    </citation>
    <scope>NUCLEOTIDE SEQUENCE</scope>
</reference>
<proteinExistence type="predicted"/>
<organism evidence="2">
    <name type="scientific">Schistocephalus solidus</name>
    <name type="common">Tapeworm</name>
    <dbReference type="NCBI Taxonomy" id="70667"/>
    <lineage>
        <taxon>Eukaryota</taxon>
        <taxon>Metazoa</taxon>
        <taxon>Spiralia</taxon>
        <taxon>Lophotrochozoa</taxon>
        <taxon>Platyhelminthes</taxon>
        <taxon>Cestoda</taxon>
        <taxon>Eucestoda</taxon>
        <taxon>Diphyllobothriidea</taxon>
        <taxon>Diphyllobothriidae</taxon>
        <taxon>Schistocephalus</taxon>
    </lineage>
</organism>
<dbReference type="AlphaFoldDB" id="A0A0X3PE85"/>
<name>A0A0X3PE85_SCHSO</name>
<protein>
    <submittedName>
        <fullName evidence="1">Calcium uptake protein 2</fullName>
    </submittedName>
    <submittedName>
        <fullName evidence="2">Calcium uptake protein 3</fullName>
    </submittedName>
</protein>
<accession>A0A0X3PE85</accession>
<dbReference type="EMBL" id="GEEE01016823">
    <property type="protein sequence ID" value="JAP46402.1"/>
    <property type="molecule type" value="Transcribed_RNA"/>
</dbReference>